<sequence length="121" mass="13427">MTPSILNYNDFVKSLENSPNALQLVEKSGQLTQVSRLKNSSRASIMSEKSTTSINSQSSSKTILPSALDSRTSINQKGFDLRQFDNAKDFDNVLISGFSSTNSNDKELFTLKFTLTPELLR</sequence>
<dbReference type="EMBL" id="KQ964420">
    <property type="protein sequence ID" value="KXN74772.1"/>
    <property type="molecule type" value="Genomic_DNA"/>
</dbReference>
<name>A0A137PIF6_CONC2</name>
<gene>
    <name evidence="2" type="ORF">CONCODRAFT_2090</name>
</gene>
<dbReference type="Proteomes" id="UP000070444">
    <property type="component" value="Unassembled WGS sequence"/>
</dbReference>
<dbReference type="AlphaFoldDB" id="A0A137PIF6"/>
<organism evidence="2 3">
    <name type="scientific">Conidiobolus coronatus (strain ATCC 28846 / CBS 209.66 / NRRL 28638)</name>
    <name type="common">Delacroixia coronata</name>
    <dbReference type="NCBI Taxonomy" id="796925"/>
    <lineage>
        <taxon>Eukaryota</taxon>
        <taxon>Fungi</taxon>
        <taxon>Fungi incertae sedis</taxon>
        <taxon>Zoopagomycota</taxon>
        <taxon>Entomophthoromycotina</taxon>
        <taxon>Entomophthoromycetes</taxon>
        <taxon>Entomophthorales</taxon>
        <taxon>Ancylistaceae</taxon>
        <taxon>Conidiobolus</taxon>
    </lineage>
</organism>
<feature type="compositionally biased region" description="Low complexity" evidence="1">
    <location>
        <begin position="47"/>
        <end position="61"/>
    </location>
</feature>
<reference evidence="2 3" key="1">
    <citation type="journal article" date="2015" name="Genome Biol. Evol.">
        <title>Phylogenomic analyses indicate that early fungi evolved digesting cell walls of algal ancestors of land plants.</title>
        <authorList>
            <person name="Chang Y."/>
            <person name="Wang S."/>
            <person name="Sekimoto S."/>
            <person name="Aerts A.L."/>
            <person name="Choi C."/>
            <person name="Clum A."/>
            <person name="LaButti K.M."/>
            <person name="Lindquist E.A."/>
            <person name="Yee Ngan C."/>
            <person name="Ohm R.A."/>
            <person name="Salamov A.A."/>
            <person name="Grigoriev I.V."/>
            <person name="Spatafora J.W."/>
            <person name="Berbee M.L."/>
        </authorList>
    </citation>
    <scope>NUCLEOTIDE SEQUENCE [LARGE SCALE GENOMIC DNA]</scope>
    <source>
        <strain evidence="2 3">NRRL 28638</strain>
    </source>
</reference>
<protein>
    <submittedName>
        <fullName evidence="2">Uncharacterized protein</fullName>
    </submittedName>
</protein>
<evidence type="ECO:0000313" key="3">
    <source>
        <dbReference type="Proteomes" id="UP000070444"/>
    </source>
</evidence>
<feature type="region of interest" description="Disordered" evidence="1">
    <location>
        <begin position="42"/>
        <end position="61"/>
    </location>
</feature>
<accession>A0A137PIF6</accession>
<keyword evidence="3" id="KW-1185">Reference proteome</keyword>
<evidence type="ECO:0000256" key="1">
    <source>
        <dbReference type="SAM" id="MobiDB-lite"/>
    </source>
</evidence>
<evidence type="ECO:0000313" key="2">
    <source>
        <dbReference type="EMBL" id="KXN74772.1"/>
    </source>
</evidence>
<proteinExistence type="predicted"/>